<dbReference type="KEGG" id="aqt:FN924_12360"/>
<dbReference type="Proteomes" id="UP000315215">
    <property type="component" value="Chromosome"/>
</dbReference>
<accession>A0A516KHP3</accession>
<gene>
    <name evidence="2" type="ORF">FN924_12360</name>
</gene>
<sequence>MKWSRLLVAAGIGALVGYVVREQVNTTTSYSPEKALNSAKEAFRKEGPISGSWIYMKPKELVKNGLTYSVYHGGITRTIEGQDKPFEFYVDAHTGTIVEVAESA</sequence>
<organism evidence="2 3">
    <name type="scientific">Radiobacillus deserti</name>
    <dbReference type="NCBI Taxonomy" id="2594883"/>
    <lineage>
        <taxon>Bacteria</taxon>
        <taxon>Bacillati</taxon>
        <taxon>Bacillota</taxon>
        <taxon>Bacilli</taxon>
        <taxon>Bacillales</taxon>
        <taxon>Bacillaceae</taxon>
        <taxon>Radiobacillus</taxon>
    </lineage>
</organism>
<proteinExistence type="predicted"/>
<protein>
    <submittedName>
        <fullName evidence="2">Peptidase M4</fullName>
    </submittedName>
</protein>
<evidence type="ECO:0000313" key="3">
    <source>
        <dbReference type="Proteomes" id="UP000315215"/>
    </source>
</evidence>
<dbReference type="AlphaFoldDB" id="A0A516KHP3"/>
<dbReference type="Pfam" id="PF03413">
    <property type="entry name" value="PepSY"/>
    <property type="match status" value="1"/>
</dbReference>
<dbReference type="RefSeq" id="WP_143894932.1">
    <property type="nucleotide sequence ID" value="NZ_CP041666.1"/>
</dbReference>
<reference evidence="2 3" key="1">
    <citation type="submission" date="2019-07" db="EMBL/GenBank/DDBJ databases">
        <authorList>
            <person name="Li J."/>
        </authorList>
    </citation>
    <scope>NUCLEOTIDE SEQUENCE [LARGE SCALE GENOMIC DNA]</scope>
    <source>
        <strain evidence="2 3">TKL69</strain>
    </source>
</reference>
<feature type="domain" description="PepSY" evidence="1">
    <location>
        <begin position="30"/>
        <end position="100"/>
    </location>
</feature>
<dbReference type="InterPro" id="IPR025711">
    <property type="entry name" value="PepSY"/>
</dbReference>
<name>A0A516KHP3_9BACI</name>
<dbReference type="OrthoDB" id="2989832at2"/>
<keyword evidence="3" id="KW-1185">Reference proteome</keyword>
<evidence type="ECO:0000313" key="2">
    <source>
        <dbReference type="EMBL" id="QDP40911.1"/>
    </source>
</evidence>
<dbReference type="EMBL" id="CP041666">
    <property type="protein sequence ID" value="QDP40911.1"/>
    <property type="molecule type" value="Genomic_DNA"/>
</dbReference>
<evidence type="ECO:0000259" key="1">
    <source>
        <dbReference type="Pfam" id="PF03413"/>
    </source>
</evidence>